<dbReference type="SMART" id="SM00267">
    <property type="entry name" value="GGDEF"/>
    <property type="match status" value="1"/>
</dbReference>
<dbReference type="RefSeq" id="WP_168362879.1">
    <property type="nucleotide sequence ID" value="NZ_CP033622.1"/>
</dbReference>
<dbReference type="InterPro" id="IPR043128">
    <property type="entry name" value="Rev_trsase/Diguanyl_cyclase"/>
</dbReference>
<dbReference type="Proteomes" id="UP000500801">
    <property type="component" value="Chromosome"/>
</dbReference>
<comment type="catalytic activity">
    <reaction evidence="4">
        <text>2 GTP = 3',3'-c-di-GMP + 2 diphosphate</text>
        <dbReference type="Rhea" id="RHEA:24898"/>
        <dbReference type="ChEBI" id="CHEBI:33019"/>
        <dbReference type="ChEBI" id="CHEBI:37565"/>
        <dbReference type="ChEBI" id="CHEBI:58805"/>
        <dbReference type="EC" id="2.7.7.65"/>
    </reaction>
</comment>
<keyword evidence="5" id="KW-1133">Transmembrane helix</keyword>
<feature type="transmembrane region" description="Helical" evidence="5">
    <location>
        <begin position="167"/>
        <end position="186"/>
    </location>
</feature>
<dbReference type="EMBL" id="CP040817">
    <property type="protein sequence ID" value="QYM91516.1"/>
    <property type="molecule type" value="Genomic_DNA"/>
</dbReference>
<reference evidence="8 10" key="2">
    <citation type="submission" date="2019-06" db="EMBL/GenBank/DDBJ databases">
        <title>Complete genome of Dickeya zeae PL65.</title>
        <authorList>
            <person name="Boluk G."/>
            <person name="Arif M."/>
        </authorList>
    </citation>
    <scope>NUCLEOTIDE SEQUENCE [LARGE SCALE GENOMIC DNA]</scope>
    <source>
        <strain evidence="8 10">PL65</strain>
    </source>
</reference>
<dbReference type="CDD" id="cd01949">
    <property type="entry name" value="GGDEF"/>
    <property type="match status" value="1"/>
</dbReference>
<keyword evidence="5" id="KW-0812">Transmembrane</keyword>
<reference evidence="7 9" key="1">
    <citation type="submission" date="2018-11" db="EMBL/GenBank/DDBJ databases">
        <title>Complete genome sequence of Dickeya zeae strain CE1 infecting Canna edulis Ker-Gawl. in China.</title>
        <authorList>
            <person name="Zhang J."/>
            <person name="Lin B."/>
            <person name="Shen H."/>
            <person name="Jiang S."/>
            <person name="Pu X."/>
            <person name="Sun D."/>
        </authorList>
    </citation>
    <scope>NUCLEOTIDE SEQUENCE [LARGE SCALE GENOMIC DNA]</scope>
    <source>
        <strain evidence="7 9">CE1</strain>
    </source>
</reference>
<organism evidence="7 9">
    <name type="scientific">Dickeya zeae</name>
    <dbReference type="NCBI Taxonomy" id="204042"/>
    <lineage>
        <taxon>Bacteria</taxon>
        <taxon>Pseudomonadati</taxon>
        <taxon>Pseudomonadota</taxon>
        <taxon>Gammaproteobacteria</taxon>
        <taxon>Enterobacterales</taxon>
        <taxon>Pectobacteriaceae</taxon>
        <taxon>Dickeya</taxon>
    </lineage>
</organism>
<feature type="transmembrane region" description="Helical" evidence="5">
    <location>
        <begin position="41"/>
        <end position="58"/>
    </location>
</feature>
<evidence type="ECO:0000256" key="3">
    <source>
        <dbReference type="ARBA" id="ARBA00012528"/>
    </source>
</evidence>
<gene>
    <name evidence="7" type="ORF">DWG24_13340</name>
    <name evidence="8" type="ORF">FGI21_06305</name>
</gene>
<evidence type="ECO:0000256" key="1">
    <source>
        <dbReference type="ARBA" id="ARBA00001946"/>
    </source>
</evidence>
<feature type="domain" description="GGDEF" evidence="6">
    <location>
        <begin position="337"/>
        <end position="471"/>
    </location>
</feature>
<evidence type="ECO:0000256" key="5">
    <source>
        <dbReference type="SAM" id="Phobius"/>
    </source>
</evidence>
<protein>
    <recommendedName>
        <fullName evidence="3">diguanylate cyclase</fullName>
        <ecNumber evidence="3">2.7.7.65</ecNumber>
    </recommendedName>
</protein>
<dbReference type="FunFam" id="3.30.70.270:FF:000001">
    <property type="entry name" value="Diguanylate cyclase domain protein"/>
    <property type="match status" value="1"/>
</dbReference>
<dbReference type="GO" id="GO:0043709">
    <property type="term" value="P:cell adhesion involved in single-species biofilm formation"/>
    <property type="evidence" value="ECO:0007669"/>
    <property type="project" value="TreeGrafter"/>
</dbReference>
<proteinExistence type="predicted"/>
<evidence type="ECO:0000313" key="7">
    <source>
        <dbReference type="EMBL" id="QIZ51669.1"/>
    </source>
</evidence>
<feature type="transmembrane region" description="Helical" evidence="5">
    <location>
        <begin position="91"/>
        <end position="111"/>
    </location>
</feature>
<dbReference type="Gene3D" id="3.30.70.270">
    <property type="match status" value="1"/>
</dbReference>
<dbReference type="InterPro" id="IPR029787">
    <property type="entry name" value="Nucleotide_cyclase"/>
</dbReference>
<comment type="cofactor">
    <cofactor evidence="1">
        <name>Mg(2+)</name>
        <dbReference type="ChEBI" id="CHEBI:18420"/>
    </cofactor>
</comment>
<feature type="transmembrane region" description="Helical" evidence="5">
    <location>
        <begin position="225"/>
        <end position="247"/>
    </location>
</feature>
<dbReference type="PANTHER" id="PTHR45138:SF9">
    <property type="entry name" value="DIGUANYLATE CYCLASE DGCM-RELATED"/>
    <property type="match status" value="1"/>
</dbReference>
<keyword evidence="10" id="KW-1185">Reference proteome</keyword>
<dbReference type="GO" id="GO:0005886">
    <property type="term" value="C:plasma membrane"/>
    <property type="evidence" value="ECO:0007669"/>
    <property type="project" value="TreeGrafter"/>
</dbReference>
<evidence type="ECO:0000313" key="9">
    <source>
        <dbReference type="Proteomes" id="UP000500801"/>
    </source>
</evidence>
<dbReference type="PROSITE" id="PS50887">
    <property type="entry name" value="GGDEF"/>
    <property type="match status" value="1"/>
</dbReference>
<dbReference type="EMBL" id="CP033622">
    <property type="protein sequence ID" value="QIZ51669.1"/>
    <property type="molecule type" value="Genomic_DNA"/>
</dbReference>
<evidence type="ECO:0000259" key="6">
    <source>
        <dbReference type="PROSITE" id="PS50887"/>
    </source>
</evidence>
<dbReference type="GO" id="GO:0052621">
    <property type="term" value="F:diguanylate cyclase activity"/>
    <property type="evidence" value="ECO:0007669"/>
    <property type="project" value="UniProtKB-EC"/>
</dbReference>
<dbReference type="Pfam" id="PF00990">
    <property type="entry name" value="GGDEF"/>
    <property type="match status" value="1"/>
</dbReference>
<dbReference type="NCBIfam" id="TIGR00254">
    <property type="entry name" value="GGDEF"/>
    <property type="match status" value="1"/>
</dbReference>
<dbReference type="AlphaFoldDB" id="A0AAE7D069"/>
<feature type="transmembrane region" description="Helical" evidence="5">
    <location>
        <begin position="198"/>
        <end position="219"/>
    </location>
</feature>
<evidence type="ECO:0000256" key="2">
    <source>
        <dbReference type="ARBA" id="ARBA00004665"/>
    </source>
</evidence>
<feature type="transmembrane region" description="Helical" evidence="5">
    <location>
        <begin position="123"/>
        <end position="147"/>
    </location>
</feature>
<evidence type="ECO:0000313" key="8">
    <source>
        <dbReference type="EMBL" id="QYM91516.1"/>
    </source>
</evidence>
<dbReference type="Proteomes" id="UP000824976">
    <property type="component" value="Chromosome"/>
</dbReference>
<evidence type="ECO:0000256" key="4">
    <source>
        <dbReference type="ARBA" id="ARBA00034247"/>
    </source>
</evidence>
<dbReference type="PANTHER" id="PTHR45138">
    <property type="entry name" value="REGULATORY COMPONENTS OF SENSORY TRANSDUCTION SYSTEM"/>
    <property type="match status" value="1"/>
</dbReference>
<dbReference type="GO" id="GO:1902201">
    <property type="term" value="P:negative regulation of bacterial-type flagellum-dependent cell motility"/>
    <property type="evidence" value="ECO:0007669"/>
    <property type="project" value="TreeGrafter"/>
</dbReference>
<comment type="pathway">
    <text evidence="2">Purine metabolism; 3',5'-cyclic di-GMP biosynthesis.</text>
</comment>
<dbReference type="InterPro" id="IPR000160">
    <property type="entry name" value="GGDEF_dom"/>
</dbReference>
<sequence length="471" mass="52516">MHLNVALFKNGSTGLNSLNVFMVTLVGCNIGAHARLSDIDLSVFWPVNIIIAALFYRCRYLNNPWYYLVAYAAMILQDTMFYGWGVSALTINSANIAFIVVLTQLLNWPGLLTRRETDMISSLYVFAACMIAALACGFVGALAQQPWPTFPAAIFRSNFLNWFSDQFYTAVLFLPLLLTLQSRIPLHLPASLQMADALPLLLLLLSICIAPLLGPVAILAFPLPALTWCAIVYPLWLIRLITLCVGATELIMTAEHVYALYNPQDPMFLHQVVIARIGIAATIFSPLMMATNARTIRQLNARLLRQASHDFLTNTLSRYGFTEALSTHDQNIKSQQDAVNIMLIDIDNFKNINDSFGHDCGDEILRQVANVIQRTVSAQGLVSRIGGEEFAVVCFNYSPPAFYRLADELRQTIQHTVFLFNQQHVPVTVSIGIAHAQVAGKHLVDTVHDLFPLADKNLYTAKREGRNRTIQ</sequence>
<dbReference type="InterPro" id="IPR050469">
    <property type="entry name" value="Diguanylate_Cyclase"/>
</dbReference>
<dbReference type="SUPFAM" id="SSF55073">
    <property type="entry name" value="Nucleotide cyclase"/>
    <property type="match status" value="1"/>
</dbReference>
<dbReference type="EC" id="2.7.7.65" evidence="3"/>
<evidence type="ECO:0000313" key="10">
    <source>
        <dbReference type="Proteomes" id="UP000824976"/>
    </source>
</evidence>
<feature type="transmembrane region" description="Helical" evidence="5">
    <location>
        <begin position="268"/>
        <end position="289"/>
    </location>
</feature>
<keyword evidence="5" id="KW-0472">Membrane</keyword>
<accession>A0AAE7D069</accession>
<name>A0AAE7D069_9GAMM</name>